<evidence type="ECO:0000313" key="10">
    <source>
        <dbReference type="EMBL" id="ETN64803.1"/>
    </source>
</evidence>
<dbReference type="FunCoup" id="W5JNB3">
    <property type="interactions" value="23"/>
</dbReference>
<dbReference type="GO" id="GO:0005634">
    <property type="term" value="C:nucleus"/>
    <property type="evidence" value="ECO:0007669"/>
    <property type="project" value="UniProtKB-SubCell"/>
</dbReference>
<dbReference type="PANTHER" id="PTHR10662:SF22">
    <property type="entry name" value="NUCLEAR RNA EXPORT FACTOR 1"/>
    <property type="match status" value="1"/>
</dbReference>
<reference evidence="10 12" key="1">
    <citation type="journal article" date="2010" name="BMC Genomics">
        <title>Combination of measures distinguishes pre-miRNAs from other stem-loops in the genome of the newly sequenced Anopheles darlingi.</title>
        <authorList>
            <person name="Mendes N.D."/>
            <person name="Freitas A.T."/>
            <person name="Vasconcelos A.T."/>
            <person name="Sagot M.F."/>
        </authorList>
    </citation>
    <scope>NUCLEOTIDE SEQUENCE</scope>
</reference>
<dbReference type="InterPro" id="IPR032675">
    <property type="entry name" value="LRR_dom_sf"/>
</dbReference>
<dbReference type="VEuPathDB" id="VectorBase:ADAR2_001952"/>
<dbReference type="AlphaFoldDB" id="W5JNB3"/>
<dbReference type="InterPro" id="IPR030217">
    <property type="entry name" value="NXF_fam"/>
</dbReference>
<dbReference type="GO" id="GO:0003723">
    <property type="term" value="F:RNA binding"/>
    <property type="evidence" value="ECO:0007669"/>
    <property type="project" value="TreeGrafter"/>
</dbReference>
<comment type="subcellular location">
    <subcellularLocation>
        <location evidence="1">Nucleus</location>
    </subcellularLocation>
</comment>
<evidence type="ECO:0000256" key="2">
    <source>
        <dbReference type="ARBA" id="ARBA00009285"/>
    </source>
</evidence>
<dbReference type="Gene3D" id="3.80.10.10">
    <property type="entry name" value="Ribonuclease Inhibitor"/>
    <property type="match status" value="2"/>
</dbReference>
<evidence type="ECO:0000256" key="3">
    <source>
        <dbReference type="ARBA" id="ARBA00022448"/>
    </source>
</evidence>
<evidence type="ECO:0000313" key="12">
    <source>
        <dbReference type="Proteomes" id="UP000000673"/>
    </source>
</evidence>
<reference evidence="11" key="4">
    <citation type="submission" date="2015-06" db="UniProtKB">
        <authorList>
            <consortium name="EnsemblMetazoa"/>
        </authorList>
    </citation>
    <scope>IDENTIFICATION</scope>
</reference>
<keyword evidence="12" id="KW-1185">Reference proteome</keyword>
<dbReference type="InterPro" id="IPR005637">
    <property type="entry name" value="TAP_C_dom"/>
</dbReference>
<dbReference type="InterPro" id="IPR032710">
    <property type="entry name" value="NTF2-like_dom_sf"/>
</dbReference>
<reference evidence="10" key="2">
    <citation type="submission" date="2010-05" db="EMBL/GenBank/DDBJ databases">
        <authorList>
            <person name="Almeida L.G."/>
            <person name="Nicolas M.F."/>
            <person name="Souza R.C."/>
            <person name="Vasconcelos A.T.R."/>
        </authorList>
    </citation>
    <scope>NUCLEOTIDE SEQUENCE</scope>
</reference>
<dbReference type="InterPro" id="IPR018222">
    <property type="entry name" value="Nuclear_transport_factor_2_euk"/>
</dbReference>
<dbReference type="HOGENOM" id="CLU_016827_0_0_1"/>
<keyword evidence="5" id="KW-0677">Repeat</keyword>
<protein>
    <submittedName>
        <fullName evidence="10">Nuclear RNA export factor 2</fullName>
    </submittedName>
</protein>
<keyword evidence="3" id="KW-0813">Transport</keyword>
<evidence type="ECO:0000256" key="1">
    <source>
        <dbReference type="ARBA" id="ARBA00004123"/>
    </source>
</evidence>
<dbReference type="EnsemblMetazoa" id="ADAC003444-RA">
    <property type="protein sequence ID" value="ADAC003444-PA"/>
    <property type="gene ID" value="ADAC003444"/>
</dbReference>
<evidence type="ECO:0000256" key="7">
    <source>
        <dbReference type="ARBA" id="ARBA00023242"/>
    </source>
</evidence>
<dbReference type="InterPro" id="IPR009060">
    <property type="entry name" value="UBA-like_sf"/>
</dbReference>
<dbReference type="OMA" id="FHMYTLS"/>
<dbReference type="SMART" id="SM00804">
    <property type="entry name" value="TAP_C"/>
    <property type="match status" value="1"/>
</dbReference>
<dbReference type="PROSITE" id="PS51281">
    <property type="entry name" value="TAP_C"/>
    <property type="match status" value="1"/>
</dbReference>
<keyword evidence="7" id="KW-0539">Nucleus</keyword>
<keyword evidence="4" id="KW-0433">Leucine-rich repeat</keyword>
<feature type="domain" description="TAP-C" evidence="9">
    <location>
        <begin position="815"/>
        <end position="870"/>
    </location>
</feature>
<proteinExistence type="inferred from homology"/>
<dbReference type="Pfam" id="PF22602">
    <property type="entry name" value="NXF_NTF2"/>
    <property type="match status" value="1"/>
</dbReference>
<sequence>MEVQIGPARIIKTEQVDMETDVHDAEQDEEGGFYNLESATPQTLKMKTGEADIVVDPKASPTVYDESNLDFDANALGRMDVWHQVFILHAGQATKDKILESLFASVPLVDFFPVAYRHYTNLDFFLVRMCENALRALFTAGLRLKVGQSQLPLRVRLCAAKFQQGQIFTRATIAKAVKERADNCQLYGQANLLNLEYFACHPALEELSVCLSNRSQFEMVCSDIGNVMCNLPHINGVRLSNNGICHVTLLAALKGKQLLSLDLRGNRIRHPSSMRPLKEIPLMELYVEGNPLTDVLDYQQTLRGFFPSLIKLDSAVTYSEANVVGEGRDEEEEEVEVVSPGTVIDEFEMNPVAFHKYQLTPHWHLVTVLHDGICGKQTILDAFVQWITQYDFYPCYYKTYSKKDEFLVRNCYDALLFLVQNKLRLPLPGTNTTLKLTIAMNVAEAGPNQVVPKKKLEQFVMKRFSQNCLDLCSMQTEFNTIKFVDFSAKSPRTLKHIVDIAVKSLGANCFLIRLRNNELENCDGLSGLAKFTWLASLDLRNNSLASFAALNSIPRNLIKEVFLDRNPLCGEKPTCAEYISEVKRYFPQLERLDGRPLLGDGVLSYCQNYICSQDAYKFADAFVQHYFKLQDSFQRVVLQDLYHPQALFSMTCDFAIDRSVAPDENVQRQLAYSEHSRNLLKRGKSSDDVRKSLVMGNESIGYVLNSFHNTAYDFMSFRIDVPIFTPDNVLITVHGRLTEGINCETGFTRTFYIQPAGMGKGLFSDALDYKICNDLFHMYTLSADGRNYMDKRTAEENKRKQLQQPQENICSSEPDDRESTLIVFKQLTKLNRQWCVRCLDESSWNLKVALNVFLKLYEARRIPKLAFIESDE</sequence>
<dbReference type="Gene3D" id="3.10.450.50">
    <property type="match status" value="1"/>
</dbReference>
<dbReference type="SUPFAM" id="SSF54427">
    <property type="entry name" value="NTF2-like"/>
    <property type="match status" value="1"/>
</dbReference>
<dbReference type="EMBL" id="ADMH02000870">
    <property type="protein sequence ID" value="ETN64803.1"/>
    <property type="molecule type" value="Genomic_DNA"/>
</dbReference>
<organism evidence="10">
    <name type="scientific">Anopheles darlingi</name>
    <name type="common">Mosquito</name>
    <dbReference type="NCBI Taxonomy" id="43151"/>
    <lineage>
        <taxon>Eukaryota</taxon>
        <taxon>Metazoa</taxon>
        <taxon>Ecdysozoa</taxon>
        <taxon>Arthropoda</taxon>
        <taxon>Hexapoda</taxon>
        <taxon>Insecta</taxon>
        <taxon>Pterygota</taxon>
        <taxon>Neoptera</taxon>
        <taxon>Endopterygota</taxon>
        <taxon>Diptera</taxon>
        <taxon>Nematocera</taxon>
        <taxon>Culicoidea</taxon>
        <taxon>Culicidae</taxon>
        <taxon>Anophelinae</taxon>
        <taxon>Anopheles</taxon>
    </lineage>
</organism>
<evidence type="ECO:0000256" key="5">
    <source>
        <dbReference type="ARBA" id="ARBA00022737"/>
    </source>
</evidence>
<evidence type="ECO:0000259" key="8">
    <source>
        <dbReference type="PROSITE" id="PS50177"/>
    </source>
</evidence>
<dbReference type="STRING" id="43151.W5JNB3"/>
<dbReference type="InterPro" id="IPR057125">
    <property type="entry name" value="NXF1/2/3/5-like_LRR"/>
</dbReference>
<dbReference type="eggNOG" id="KOG3763">
    <property type="taxonomic scope" value="Eukaryota"/>
</dbReference>
<dbReference type="Proteomes" id="UP000000673">
    <property type="component" value="Unassembled WGS sequence"/>
</dbReference>
<evidence type="ECO:0000256" key="4">
    <source>
        <dbReference type="ARBA" id="ARBA00022614"/>
    </source>
</evidence>
<dbReference type="PROSITE" id="PS51450">
    <property type="entry name" value="LRR"/>
    <property type="match status" value="1"/>
</dbReference>
<dbReference type="GO" id="GO:0016973">
    <property type="term" value="P:poly(A)+ mRNA export from nucleus"/>
    <property type="evidence" value="ECO:0007669"/>
    <property type="project" value="TreeGrafter"/>
</dbReference>
<dbReference type="Pfam" id="PF24048">
    <property type="entry name" value="LRR_NXF1-5"/>
    <property type="match status" value="1"/>
</dbReference>
<keyword evidence="6" id="KW-0509">mRNA transport</keyword>
<accession>W5JNB3</accession>
<dbReference type="SUPFAM" id="SSF46934">
    <property type="entry name" value="UBA-like"/>
    <property type="match status" value="1"/>
</dbReference>
<dbReference type="InterPro" id="IPR001611">
    <property type="entry name" value="Leu-rich_rpt"/>
</dbReference>
<dbReference type="VEuPathDB" id="VectorBase:ADAC003444"/>
<dbReference type="PROSITE" id="PS50177">
    <property type="entry name" value="NTF2_DOMAIN"/>
    <property type="match status" value="1"/>
</dbReference>
<evidence type="ECO:0000256" key="6">
    <source>
        <dbReference type="ARBA" id="ARBA00022816"/>
    </source>
</evidence>
<dbReference type="Pfam" id="PF03943">
    <property type="entry name" value="TAP_C"/>
    <property type="match status" value="1"/>
</dbReference>
<name>W5JNB3_ANODA</name>
<gene>
    <name evidence="10" type="ORF">AND_003444</name>
</gene>
<evidence type="ECO:0000313" key="11">
    <source>
        <dbReference type="EnsemblMetazoa" id="ADAC003444-PA"/>
    </source>
</evidence>
<reference evidence="10" key="3">
    <citation type="journal article" date="2013" name="Nucleic Acids Res.">
        <title>The genome of Anopheles darlingi, the main neotropical malaria vector.</title>
        <authorList>
            <person name="Marinotti O."/>
            <person name="Cerqueira G.C."/>
            <person name="de Almeida L.G."/>
            <person name="Ferro M.I."/>
            <person name="Loreto E.L."/>
            <person name="Zaha A."/>
            <person name="Teixeira S.M."/>
            <person name="Wespiser A.R."/>
            <person name="Almeida E Silva A."/>
            <person name="Schlindwein A.D."/>
            <person name="Pacheco A.C."/>
            <person name="Silva A.L."/>
            <person name="Graveley B.R."/>
            <person name="Walenz B.P."/>
            <person name="Lima Bde A."/>
            <person name="Ribeiro C.A."/>
            <person name="Nunes-Silva C.G."/>
            <person name="de Carvalho C.R."/>
            <person name="Soares C.M."/>
            <person name="de Menezes C.B."/>
            <person name="Matiolli C."/>
            <person name="Caffrey D."/>
            <person name="Araujo D.A."/>
            <person name="de Oliveira D.M."/>
            <person name="Golenbock D."/>
            <person name="Grisard E.C."/>
            <person name="Fantinatti-Garboggini F."/>
            <person name="de Carvalho F.M."/>
            <person name="Barcellos F.G."/>
            <person name="Prosdocimi F."/>
            <person name="May G."/>
            <person name="Azevedo Junior G.M."/>
            <person name="Guimaraes G.M."/>
            <person name="Goldman G.H."/>
            <person name="Padilha I.Q."/>
            <person name="Batista Jda S."/>
            <person name="Ferro J.A."/>
            <person name="Ribeiro J.M."/>
            <person name="Fietto J.L."/>
            <person name="Dabbas K.M."/>
            <person name="Cerdeira L."/>
            <person name="Agnez-Lima L.F."/>
            <person name="Brocchi M."/>
            <person name="de Carvalho M.O."/>
            <person name="Teixeira Mde M."/>
            <person name="Diniz Maia Mde M."/>
            <person name="Goldman M.H."/>
            <person name="Cruz Schneider M.P."/>
            <person name="Felipe M.S."/>
            <person name="Hungria M."/>
            <person name="Nicolas M.F."/>
            <person name="Pereira M."/>
            <person name="Montes M.A."/>
            <person name="Cantao M.E."/>
            <person name="Vincentz M."/>
            <person name="Rafael M.S."/>
            <person name="Silverman N."/>
            <person name="Stoco P.H."/>
            <person name="Souza R.C."/>
            <person name="Vicentini R."/>
            <person name="Gazzinelli R.T."/>
            <person name="Neves Rde O."/>
            <person name="Silva R."/>
            <person name="Astolfi-Filho S."/>
            <person name="Maciel T.E."/>
            <person name="Urmenyi T.P."/>
            <person name="Tadei W.P."/>
            <person name="Camargo E.P."/>
            <person name="de Vasconcelos A.T."/>
        </authorList>
    </citation>
    <scope>NUCLEOTIDE SEQUENCE</scope>
</reference>
<dbReference type="PANTHER" id="PTHR10662">
    <property type="entry name" value="NUCLEAR RNA EXPORT FACTOR"/>
    <property type="match status" value="1"/>
</dbReference>
<comment type="similarity">
    <text evidence="2">Belongs to the NXF family.</text>
</comment>
<dbReference type="Gene3D" id="1.10.8.10">
    <property type="entry name" value="DNA helicase RuvA subunit, C-terminal domain"/>
    <property type="match status" value="1"/>
</dbReference>
<dbReference type="InterPro" id="IPR002075">
    <property type="entry name" value="NTF2_dom"/>
</dbReference>
<feature type="domain" description="NTF2" evidence="8">
    <location>
        <begin position="618"/>
        <end position="778"/>
    </location>
</feature>
<dbReference type="SUPFAM" id="SSF52058">
    <property type="entry name" value="L domain-like"/>
    <property type="match status" value="2"/>
</dbReference>
<evidence type="ECO:0000259" key="9">
    <source>
        <dbReference type="PROSITE" id="PS51281"/>
    </source>
</evidence>